<feature type="region of interest" description="Disordered" evidence="1">
    <location>
        <begin position="69"/>
        <end position="129"/>
    </location>
</feature>
<feature type="non-terminal residue" evidence="2">
    <location>
        <position position="1"/>
    </location>
</feature>
<feature type="compositionally biased region" description="Low complexity" evidence="1">
    <location>
        <begin position="78"/>
        <end position="93"/>
    </location>
</feature>
<evidence type="ECO:0000313" key="2">
    <source>
        <dbReference type="EMBL" id="CAI5773227.1"/>
    </source>
</evidence>
<accession>A0AA35P693</accession>
<feature type="non-terminal residue" evidence="2">
    <location>
        <position position="151"/>
    </location>
</feature>
<name>A0AA35P693_9SAUR</name>
<feature type="compositionally biased region" description="Basic and acidic residues" evidence="1">
    <location>
        <begin position="100"/>
        <end position="114"/>
    </location>
</feature>
<keyword evidence="3" id="KW-1185">Reference proteome</keyword>
<evidence type="ECO:0000313" key="3">
    <source>
        <dbReference type="Proteomes" id="UP001178461"/>
    </source>
</evidence>
<dbReference type="EMBL" id="OX395129">
    <property type="protein sequence ID" value="CAI5773227.1"/>
    <property type="molecule type" value="Genomic_DNA"/>
</dbReference>
<evidence type="ECO:0000256" key="1">
    <source>
        <dbReference type="SAM" id="MobiDB-lite"/>
    </source>
</evidence>
<dbReference type="AlphaFoldDB" id="A0AA35P693"/>
<organism evidence="2 3">
    <name type="scientific">Podarcis lilfordi</name>
    <name type="common">Lilford's wall lizard</name>
    <dbReference type="NCBI Taxonomy" id="74358"/>
    <lineage>
        <taxon>Eukaryota</taxon>
        <taxon>Metazoa</taxon>
        <taxon>Chordata</taxon>
        <taxon>Craniata</taxon>
        <taxon>Vertebrata</taxon>
        <taxon>Euteleostomi</taxon>
        <taxon>Lepidosauria</taxon>
        <taxon>Squamata</taxon>
        <taxon>Bifurcata</taxon>
        <taxon>Unidentata</taxon>
        <taxon>Episquamata</taxon>
        <taxon>Laterata</taxon>
        <taxon>Lacertibaenia</taxon>
        <taxon>Lacertidae</taxon>
        <taxon>Podarcis</taxon>
    </lineage>
</organism>
<proteinExistence type="predicted"/>
<feature type="region of interest" description="Disordered" evidence="1">
    <location>
        <begin position="1"/>
        <end position="26"/>
    </location>
</feature>
<protein>
    <submittedName>
        <fullName evidence="2">Uncharacterized protein</fullName>
    </submittedName>
</protein>
<dbReference type="Proteomes" id="UP001178461">
    <property type="component" value="Chromosome 4"/>
</dbReference>
<reference evidence="2" key="1">
    <citation type="submission" date="2022-12" db="EMBL/GenBank/DDBJ databases">
        <authorList>
            <person name="Alioto T."/>
            <person name="Alioto T."/>
            <person name="Gomez Garrido J."/>
        </authorList>
    </citation>
    <scope>NUCLEOTIDE SEQUENCE</scope>
</reference>
<sequence>WLRWEVSGRGRPPPPPLLWGERGPGDGGCVWSRGGRGLPLPRLTLSGWRVKAEAAGRLFPLRLGRREAVLRRPSRESAGGFARPRRAPATPRGRVGELSPDPRPRKGRGADRGRAAAPPGGGEEVEGEKGRFALNLRKEYSYAQPTLCFPY</sequence>
<gene>
    <name evidence="2" type="ORF">PODLI_1B011491</name>
</gene>